<reference evidence="2" key="2">
    <citation type="submission" date="2020-09" db="EMBL/GenBank/DDBJ databases">
        <authorList>
            <person name="Sun Q."/>
            <person name="Ohkuma M."/>
        </authorList>
    </citation>
    <scope>NUCLEOTIDE SEQUENCE</scope>
    <source>
        <strain evidence="2">JCM 13064</strain>
    </source>
</reference>
<feature type="region of interest" description="Disordered" evidence="1">
    <location>
        <begin position="36"/>
        <end position="109"/>
    </location>
</feature>
<reference evidence="2" key="1">
    <citation type="journal article" date="2014" name="Int. J. Syst. Evol. Microbiol.">
        <title>Complete genome sequence of Corynebacterium casei LMG S-19264T (=DSM 44701T), isolated from a smear-ripened cheese.</title>
        <authorList>
            <consortium name="US DOE Joint Genome Institute (JGI-PGF)"/>
            <person name="Walter F."/>
            <person name="Albersmeier A."/>
            <person name="Kalinowski J."/>
            <person name="Ruckert C."/>
        </authorList>
    </citation>
    <scope>NUCLEOTIDE SEQUENCE</scope>
    <source>
        <strain evidence="2">JCM 13064</strain>
    </source>
</reference>
<accession>A0A917R6W7</accession>
<feature type="region of interest" description="Disordered" evidence="1">
    <location>
        <begin position="1"/>
        <end position="21"/>
    </location>
</feature>
<gene>
    <name evidence="2" type="ORF">GCM10007964_38490</name>
</gene>
<protein>
    <submittedName>
        <fullName evidence="2">Uncharacterized protein</fullName>
    </submittedName>
</protein>
<evidence type="ECO:0000256" key="1">
    <source>
        <dbReference type="SAM" id="MobiDB-lite"/>
    </source>
</evidence>
<dbReference type="EMBL" id="BMNT01000020">
    <property type="protein sequence ID" value="GGK92197.1"/>
    <property type="molecule type" value="Genomic_DNA"/>
</dbReference>
<feature type="compositionally biased region" description="Gly residues" evidence="1">
    <location>
        <begin position="36"/>
        <end position="52"/>
    </location>
</feature>
<evidence type="ECO:0000313" key="2">
    <source>
        <dbReference type="EMBL" id="GGK92197.1"/>
    </source>
</evidence>
<dbReference type="AlphaFoldDB" id="A0A917R6W7"/>
<sequence>MVTFRRPLTGTGQPGRHEWSSCPAVTAETLAVKAGGPAGDGLGEGLGDGGAGLSEVSGLSGAGGVLPSGEPMAEGGSSAAPEPVAPPHAATVADAQASSNRLRRRRFAV</sequence>
<evidence type="ECO:0000313" key="3">
    <source>
        <dbReference type="Proteomes" id="UP000645217"/>
    </source>
</evidence>
<feature type="compositionally biased region" description="Low complexity" evidence="1">
    <location>
        <begin position="79"/>
        <end position="97"/>
    </location>
</feature>
<comment type="caution">
    <text evidence="2">The sequence shown here is derived from an EMBL/GenBank/DDBJ whole genome shotgun (WGS) entry which is preliminary data.</text>
</comment>
<name>A0A917R6W7_9ACTN</name>
<proteinExistence type="predicted"/>
<organism evidence="2 3">
    <name type="scientific">Sphaerisporangium melleum</name>
    <dbReference type="NCBI Taxonomy" id="321316"/>
    <lineage>
        <taxon>Bacteria</taxon>
        <taxon>Bacillati</taxon>
        <taxon>Actinomycetota</taxon>
        <taxon>Actinomycetes</taxon>
        <taxon>Streptosporangiales</taxon>
        <taxon>Streptosporangiaceae</taxon>
        <taxon>Sphaerisporangium</taxon>
    </lineage>
</organism>
<dbReference type="Proteomes" id="UP000645217">
    <property type="component" value="Unassembled WGS sequence"/>
</dbReference>
<keyword evidence="3" id="KW-1185">Reference proteome</keyword>